<dbReference type="PANTHER" id="PTHR43214:SF43">
    <property type="entry name" value="TWO-COMPONENT RESPONSE REGULATOR"/>
    <property type="match status" value="1"/>
</dbReference>
<dbReference type="InterPro" id="IPR011006">
    <property type="entry name" value="CheY-like_superfamily"/>
</dbReference>
<evidence type="ECO:0000313" key="6">
    <source>
        <dbReference type="EMBL" id="PDW03944.1"/>
    </source>
</evidence>
<dbReference type="InterPro" id="IPR039420">
    <property type="entry name" value="WalR-like"/>
</dbReference>
<feature type="domain" description="Response regulatory" evidence="5">
    <location>
        <begin position="3"/>
        <end position="119"/>
    </location>
</feature>
<dbReference type="InterPro" id="IPR001789">
    <property type="entry name" value="Sig_transdc_resp-reg_receiver"/>
</dbReference>
<dbReference type="Proteomes" id="UP000220527">
    <property type="component" value="Unassembled WGS sequence"/>
</dbReference>
<dbReference type="GO" id="GO:0000160">
    <property type="term" value="P:phosphorelay signal transduction system"/>
    <property type="evidence" value="ECO:0007669"/>
    <property type="project" value="InterPro"/>
</dbReference>
<accession>A0A2A6RLG3</accession>
<dbReference type="GO" id="GO:0003677">
    <property type="term" value="F:DNA binding"/>
    <property type="evidence" value="ECO:0007669"/>
    <property type="project" value="UniProtKB-KW"/>
</dbReference>
<dbReference type="RefSeq" id="WP_097643224.1">
    <property type="nucleotide sequence ID" value="NZ_NQWI01000018.1"/>
</dbReference>
<dbReference type="GO" id="GO:0006355">
    <property type="term" value="P:regulation of DNA-templated transcription"/>
    <property type="evidence" value="ECO:0007669"/>
    <property type="project" value="InterPro"/>
</dbReference>
<name>A0A2A6RLG3_9CHLR</name>
<evidence type="ECO:0000256" key="1">
    <source>
        <dbReference type="ARBA" id="ARBA00022553"/>
    </source>
</evidence>
<keyword evidence="7" id="KW-1185">Reference proteome</keyword>
<evidence type="ECO:0008006" key="8">
    <source>
        <dbReference type="Google" id="ProtNLM"/>
    </source>
</evidence>
<keyword evidence="2" id="KW-0238">DNA-binding</keyword>
<feature type="modified residue" description="4-aspartylphosphate" evidence="3">
    <location>
        <position position="54"/>
    </location>
</feature>
<evidence type="ECO:0000259" key="5">
    <source>
        <dbReference type="PROSITE" id="PS50110"/>
    </source>
</evidence>
<dbReference type="Pfam" id="PF00196">
    <property type="entry name" value="GerE"/>
    <property type="match status" value="1"/>
</dbReference>
<dbReference type="SUPFAM" id="SSF46894">
    <property type="entry name" value="C-terminal effector domain of the bipartite response regulators"/>
    <property type="match status" value="1"/>
</dbReference>
<dbReference type="AlphaFoldDB" id="A0A2A6RLG3"/>
<evidence type="ECO:0000259" key="4">
    <source>
        <dbReference type="PROSITE" id="PS50043"/>
    </source>
</evidence>
<dbReference type="Gene3D" id="3.40.50.2300">
    <property type="match status" value="1"/>
</dbReference>
<gene>
    <name evidence="6" type="ORF">CJ255_06205</name>
</gene>
<dbReference type="Pfam" id="PF00072">
    <property type="entry name" value="Response_reg"/>
    <property type="match status" value="1"/>
</dbReference>
<organism evidence="6 7">
    <name type="scientific">Candidatus Viridilinea mediisalina</name>
    <dbReference type="NCBI Taxonomy" id="2024553"/>
    <lineage>
        <taxon>Bacteria</taxon>
        <taxon>Bacillati</taxon>
        <taxon>Chloroflexota</taxon>
        <taxon>Chloroflexia</taxon>
        <taxon>Chloroflexales</taxon>
        <taxon>Chloroflexineae</taxon>
        <taxon>Oscillochloridaceae</taxon>
        <taxon>Candidatus Viridilinea</taxon>
    </lineage>
</organism>
<proteinExistence type="predicted"/>
<dbReference type="PROSITE" id="PS50043">
    <property type="entry name" value="HTH_LUXR_2"/>
    <property type="match status" value="1"/>
</dbReference>
<dbReference type="CDD" id="cd17535">
    <property type="entry name" value="REC_NarL-like"/>
    <property type="match status" value="1"/>
</dbReference>
<dbReference type="OrthoDB" id="9780153at2"/>
<evidence type="ECO:0000256" key="3">
    <source>
        <dbReference type="PROSITE-ProRule" id="PRU00169"/>
    </source>
</evidence>
<dbReference type="PROSITE" id="PS50110">
    <property type="entry name" value="RESPONSE_REGULATORY"/>
    <property type="match status" value="1"/>
</dbReference>
<dbReference type="SMART" id="SM00421">
    <property type="entry name" value="HTH_LUXR"/>
    <property type="match status" value="1"/>
</dbReference>
<dbReference type="InterPro" id="IPR058245">
    <property type="entry name" value="NreC/VraR/RcsB-like_REC"/>
</dbReference>
<evidence type="ECO:0000256" key="2">
    <source>
        <dbReference type="ARBA" id="ARBA00023125"/>
    </source>
</evidence>
<dbReference type="CDD" id="cd06170">
    <property type="entry name" value="LuxR_C_like"/>
    <property type="match status" value="1"/>
</dbReference>
<reference evidence="7" key="1">
    <citation type="submission" date="2017-08" db="EMBL/GenBank/DDBJ databases">
        <authorList>
            <person name="Grouzdev D.S."/>
            <person name="Gaisin V.A."/>
            <person name="Rysina M.S."/>
            <person name="Gorlenko V.M."/>
        </authorList>
    </citation>
    <scope>NUCLEOTIDE SEQUENCE [LARGE SCALE GENOMIC DNA]</scope>
    <source>
        <strain evidence="7">Kir15-3F</strain>
    </source>
</reference>
<feature type="domain" description="HTH luxR-type" evidence="4">
    <location>
        <begin position="146"/>
        <end position="211"/>
    </location>
</feature>
<dbReference type="SMART" id="SM00448">
    <property type="entry name" value="REC"/>
    <property type="match status" value="1"/>
</dbReference>
<protein>
    <recommendedName>
        <fullName evidence="8">DNA-binding response regulator</fullName>
    </recommendedName>
</protein>
<dbReference type="EMBL" id="NQWI01000018">
    <property type="protein sequence ID" value="PDW03944.1"/>
    <property type="molecule type" value="Genomic_DNA"/>
</dbReference>
<dbReference type="SUPFAM" id="SSF52172">
    <property type="entry name" value="CheY-like"/>
    <property type="match status" value="1"/>
</dbReference>
<dbReference type="InterPro" id="IPR000792">
    <property type="entry name" value="Tscrpt_reg_LuxR_C"/>
</dbReference>
<comment type="caution">
    <text evidence="6">The sequence shown here is derived from an EMBL/GenBank/DDBJ whole genome shotgun (WGS) entry which is preliminary data.</text>
</comment>
<keyword evidence="1 3" id="KW-0597">Phosphoprotein</keyword>
<sequence length="214" mass="23358">MTTIVLVDDHPMVRGGLRAALSAEVGWKVIGEAADGMAGIAIAQELRPAILVVDMQMPGMNGLEVLRRVRPLLPDMHVILFSMHSEDAYVREALASGAAGYVLKEADAAELIHAIRVALQGGRYLSPSLTERTINAYLHQPSADLSVNWIEMLTARERQVLLLAAQGLGNNEIGDRLNISPRTAETHRANLMRKLGLKTPSELDRFAQEHGLID</sequence>
<evidence type="ECO:0000313" key="7">
    <source>
        <dbReference type="Proteomes" id="UP000220527"/>
    </source>
</evidence>
<dbReference type="PRINTS" id="PR00038">
    <property type="entry name" value="HTHLUXR"/>
</dbReference>
<dbReference type="PANTHER" id="PTHR43214">
    <property type="entry name" value="TWO-COMPONENT RESPONSE REGULATOR"/>
    <property type="match status" value="1"/>
</dbReference>
<dbReference type="InterPro" id="IPR016032">
    <property type="entry name" value="Sig_transdc_resp-reg_C-effctor"/>
</dbReference>